<dbReference type="FunFam" id="1.10.10.10:FF:000270">
    <property type="entry name" value="Non-structural maintenance of chromosomes element 1 homolog"/>
    <property type="match status" value="1"/>
</dbReference>
<feature type="domain" description="RING-type" evidence="18">
    <location>
        <begin position="197"/>
        <end position="238"/>
    </location>
</feature>
<dbReference type="InterPro" id="IPR011513">
    <property type="entry name" value="Nse1"/>
</dbReference>
<keyword evidence="7 16" id="KW-0479">Metal-binding</keyword>
<dbReference type="Gene3D" id="3.30.40.10">
    <property type="entry name" value="Zinc/RING finger domain, C3HC4 (zinc finger)"/>
    <property type="match status" value="1"/>
</dbReference>
<dbReference type="InterPro" id="IPR036388">
    <property type="entry name" value="WH-like_DNA-bd_sf"/>
</dbReference>
<evidence type="ECO:0000256" key="6">
    <source>
        <dbReference type="ARBA" id="ARBA00022679"/>
    </source>
</evidence>
<protein>
    <recommendedName>
        <fullName evidence="5 16">Non-structural maintenance of chromosomes element 1 homolog</fullName>
        <ecNumber evidence="4 16">2.3.2.27</ecNumber>
    </recommendedName>
</protein>
<evidence type="ECO:0000256" key="14">
    <source>
        <dbReference type="ARBA" id="ARBA00023242"/>
    </source>
</evidence>
<dbReference type="RefSeq" id="XP_007764645.1">
    <property type="nucleotide sequence ID" value="XM_007766455.1"/>
</dbReference>
<dbReference type="PANTHER" id="PTHR20973">
    <property type="entry name" value="NON-SMC ELEMENT 1-RELATED"/>
    <property type="match status" value="1"/>
</dbReference>
<keyword evidence="6 16" id="KW-0808">Transferase</keyword>
<dbReference type="GO" id="GO:0000724">
    <property type="term" value="P:double-strand break repair via homologous recombination"/>
    <property type="evidence" value="ECO:0007669"/>
    <property type="project" value="TreeGrafter"/>
</dbReference>
<dbReference type="Gene3D" id="1.10.10.10">
    <property type="entry name" value="Winged helix-like DNA-binding domain superfamily/Winged helix DNA-binding domain"/>
    <property type="match status" value="1"/>
</dbReference>
<dbReference type="GO" id="GO:0061630">
    <property type="term" value="F:ubiquitin protein ligase activity"/>
    <property type="evidence" value="ECO:0007669"/>
    <property type="project" value="UniProtKB-EC"/>
</dbReference>
<feature type="region of interest" description="Disordered" evidence="17">
    <location>
        <begin position="257"/>
        <end position="337"/>
    </location>
</feature>
<dbReference type="OrthoDB" id="185455at2759"/>
<evidence type="ECO:0000256" key="7">
    <source>
        <dbReference type="ARBA" id="ARBA00022723"/>
    </source>
</evidence>
<name>A0A5M3N1X8_CONPW</name>
<sequence>MAHVSSNDVQRLFLQAILSRGILSYAHAQALREKCVASVLAADDSLDIEYQDGRPAWEAFVTNINQALDCLDLDFRQLSDEQTGREMYGLVNRKGDEIAQMATDYTPAEITFFKAIVEQIMLSPRHAYSISSLAALREVSHFKSNMTKTQAEIVLGSFVARGWLVKSARGRYSLSTRTLLELGPYLKSTYPDEHLECNICFEMITRGVACYTPNCQTRIHYHCFQRHRRRSSKCPSCSADWPQEQGKPLHAVGEDAVKEGQEEGRQVRRRDTEEAESGDDEQLEEPTYMEDDEQTPSQSQGTQRRPGGGSMSMDGAEDEAGPSTQTQRRASRRSGRH</sequence>
<feature type="compositionally biased region" description="Acidic residues" evidence="17">
    <location>
        <begin position="273"/>
        <end position="294"/>
    </location>
</feature>
<evidence type="ECO:0000313" key="20">
    <source>
        <dbReference type="Proteomes" id="UP000053558"/>
    </source>
</evidence>
<dbReference type="PANTHER" id="PTHR20973:SF0">
    <property type="entry name" value="NON-STRUCTURAL MAINTENANCE OF CHROMOSOMES ELEMENT 1 HOMOLOG"/>
    <property type="match status" value="1"/>
</dbReference>
<dbReference type="CDD" id="cd16493">
    <property type="entry name" value="RING-CH-C4HC3_NSE1"/>
    <property type="match status" value="1"/>
</dbReference>
<dbReference type="GO" id="GO:0030915">
    <property type="term" value="C:Smc5-Smc6 complex"/>
    <property type="evidence" value="ECO:0007669"/>
    <property type="project" value="UniProtKB-UniRule"/>
</dbReference>
<evidence type="ECO:0000313" key="19">
    <source>
        <dbReference type="EMBL" id="EIW85014.1"/>
    </source>
</evidence>
<keyword evidence="9 15" id="KW-0863">Zinc-finger</keyword>
<evidence type="ECO:0000259" key="18">
    <source>
        <dbReference type="PROSITE" id="PS50089"/>
    </source>
</evidence>
<evidence type="ECO:0000256" key="11">
    <source>
        <dbReference type="ARBA" id="ARBA00022833"/>
    </source>
</evidence>
<evidence type="ECO:0000256" key="8">
    <source>
        <dbReference type="ARBA" id="ARBA00022763"/>
    </source>
</evidence>
<keyword evidence="13 16" id="KW-0234">DNA repair</keyword>
<comment type="caution">
    <text evidence="19">The sequence shown here is derived from an EMBL/GenBank/DDBJ whole genome shotgun (WGS) entry which is preliminary data.</text>
</comment>
<evidence type="ECO:0000256" key="12">
    <source>
        <dbReference type="ARBA" id="ARBA00023172"/>
    </source>
</evidence>
<comment type="function">
    <text evidence="16">Acts in a DNA repair pathway for removal of UV-induced DNA damage that is distinct from classical nucleotide excision repair and in repair of ionizing radiation damage. Functions in homologous recombination repair of DNA double strand breaks and in recovery of stalled replication forks.</text>
</comment>
<evidence type="ECO:0000256" key="17">
    <source>
        <dbReference type="SAM" id="MobiDB-lite"/>
    </source>
</evidence>
<dbReference type="PROSITE" id="PS50089">
    <property type="entry name" value="ZF_RING_2"/>
    <property type="match status" value="1"/>
</dbReference>
<dbReference type="GeneID" id="19199318"/>
<dbReference type="Gene3D" id="3.90.1150.220">
    <property type="match status" value="1"/>
</dbReference>
<reference evidence="20" key="1">
    <citation type="journal article" date="2012" name="Science">
        <title>The Paleozoic origin of enzymatic lignin decomposition reconstructed from 31 fungal genomes.</title>
        <authorList>
            <person name="Floudas D."/>
            <person name="Binder M."/>
            <person name="Riley R."/>
            <person name="Barry K."/>
            <person name="Blanchette R.A."/>
            <person name="Henrissat B."/>
            <person name="Martinez A.T."/>
            <person name="Otillar R."/>
            <person name="Spatafora J.W."/>
            <person name="Yadav J.S."/>
            <person name="Aerts A."/>
            <person name="Benoit I."/>
            <person name="Boyd A."/>
            <person name="Carlson A."/>
            <person name="Copeland A."/>
            <person name="Coutinho P.M."/>
            <person name="de Vries R.P."/>
            <person name="Ferreira P."/>
            <person name="Findley K."/>
            <person name="Foster B."/>
            <person name="Gaskell J."/>
            <person name="Glotzer D."/>
            <person name="Gorecki P."/>
            <person name="Heitman J."/>
            <person name="Hesse C."/>
            <person name="Hori C."/>
            <person name="Igarashi K."/>
            <person name="Jurgens J.A."/>
            <person name="Kallen N."/>
            <person name="Kersten P."/>
            <person name="Kohler A."/>
            <person name="Kuees U."/>
            <person name="Kumar T.K.A."/>
            <person name="Kuo A."/>
            <person name="LaButti K."/>
            <person name="Larrondo L.F."/>
            <person name="Lindquist E."/>
            <person name="Ling A."/>
            <person name="Lombard V."/>
            <person name="Lucas S."/>
            <person name="Lundell T."/>
            <person name="Martin R."/>
            <person name="McLaughlin D.J."/>
            <person name="Morgenstern I."/>
            <person name="Morin E."/>
            <person name="Murat C."/>
            <person name="Nagy L.G."/>
            <person name="Nolan M."/>
            <person name="Ohm R.A."/>
            <person name="Patyshakuliyeva A."/>
            <person name="Rokas A."/>
            <person name="Ruiz-Duenas F.J."/>
            <person name="Sabat G."/>
            <person name="Salamov A."/>
            <person name="Samejima M."/>
            <person name="Schmutz J."/>
            <person name="Slot J.C."/>
            <person name="St John F."/>
            <person name="Stenlid J."/>
            <person name="Sun H."/>
            <person name="Sun S."/>
            <person name="Syed K."/>
            <person name="Tsang A."/>
            <person name="Wiebenga A."/>
            <person name="Young D."/>
            <person name="Pisabarro A."/>
            <person name="Eastwood D.C."/>
            <person name="Martin F."/>
            <person name="Cullen D."/>
            <person name="Grigoriev I.V."/>
            <person name="Hibbett D.S."/>
        </authorList>
    </citation>
    <scope>NUCLEOTIDE SEQUENCE [LARGE SCALE GENOMIC DNA]</scope>
    <source>
        <strain evidence="20">RWD-64-598 SS2</strain>
    </source>
</reference>
<evidence type="ECO:0000256" key="9">
    <source>
        <dbReference type="ARBA" id="ARBA00022771"/>
    </source>
</evidence>
<dbReference type="KEGG" id="cput:CONPUDRAFT_117389"/>
<keyword evidence="11 16" id="KW-0862">Zinc</keyword>
<proteinExistence type="inferred from homology"/>
<dbReference type="EMBL" id="JH711574">
    <property type="protein sequence ID" value="EIW85014.1"/>
    <property type="molecule type" value="Genomic_DNA"/>
</dbReference>
<evidence type="ECO:0000256" key="4">
    <source>
        <dbReference type="ARBA" id="ARBA00012483"/>
    </source>
</evidence>
<comment type="subunit">
    <text evidence="16">Component of the Smc5-Smc6 complex.</text>
</comment>
<dbReference type="GO" id="GO:0008270">
    <property type="term" value="F:zinc ion binding"/>
    <property type="evidence" value="ECO:0007669"/>
    <property type="project" value="UniProtKB-KW"/>
</dbReference>
<dbReference type="Pfam" id="PF08746">
    <property type="entry name" value="zf-RING-like"/>
    <property type="match status" value="1"/>
</dbReference>
<dbReference type="GO" id="GO:0005634">
    <property type="term" value="C:nucleus"/>
    <property type="evidence" value="ECO:0007669"/>
    <property type="project" value="UniProtKB-SubCell"/>
</dbReference>
<dbReference type="OMA" id="WPGDKFV"/>
<evidence type="ECO:0000256" key="13">
    <source>
        <dbReference type="ARBA" id="ARBA00023204"/>
    </source>
</evidence>
<feature type="compositionally biased region" description="Basic and acidic residues" evidence="17">
    <location>
        <begin position="257"/>
        <end position="272"/>
    </location>
</feature>
<evidence type="ECO:0000256" key="3">
    <source>
        <dbReference type="ARBA" id="ARBA00010258"/>
    </source>
</evidence>
<organism evidence="19 20">
    <name type="scientific">Coniophora puteana (strain RWD-64-598)</name>
    <name type="common">Brown rot fungus</name>
    <dbReference type="NCBI Taxonomy" id="741705"/>
    <lineage>
        <taxon>Eukaryota</taxon>
        <taxon>Fungi</taxon>
        <taxon>Dikarya</taxon>
        <taxon>Basidiomycota</taxon>
        <taxon>Agaricomycotina</taxon>
        <taxon>Agaricomycetes</taxon>
        <taxon>Agaricomycetidae</taxon>
        <taxon>Boletales</taxon>
        <taxon>Coniophorineae</taxon>
        <taxon>Coniophoraceae</taxon>
        <taxon>Coniophora</taxon>
    </lineage>
</organism>
<evidence type="ECO:0000256" key="15">
    <source>
        <dbReference type="PROSITE-ProRule" id="PRU00175"/>
    </source>
</evidence>
<evidence type="ECO:0000256" key="2">
    <source>
        <dbReference type="ARBA" id="ARBA00004123"/>
    </source>
</evidence>
<dbReference type="Proteomes" id="UP000053558">
    <property type="component" value="Unassembled WGS sequence"/>
</dbReference>
<dbReference type="InterPro" id="IPR001841">
    <property type="entry name" value="Znf_RING"/>
</dbReference>
<dbReference type="InterPro" id="IPR013083">
    <property type="entry name" value="Znf_RING/FYVE/PHD"/>
</dbReference>
<dbReference type="AlphaFoldDB" id="A0A5M3N1X8"/>
<comment type="similarity">
    <text evidence="3 16">Belongs to the NSE1 family.</text>
</comment>
<dbReference type="SUPFAM" id="SSF57850">
    <property type="entry name" value="RING/U-box"/>
    <property type="match status" value="1"/>
</dbReference>
<keyword evidence="10 16" id="KW-0833">Ubl conjugation pathway</keyword>
<comment type="catalytic activity">
    <reaction evidence="1 16">
        <text>S-ubiquitinyl-[E2 ubiquitin-conjugating enzyme]-L-cysteine + [acceptor protein]-L-lysine = [E2 ubiquitin-conjugating enzyme]-L-cysteine + N(6)-ubiquitinyl-[acceptor protein]-L-lysine.</text>
        <dbReference type="EC" id="2.3.2.27"/>
    </reaction>
</comment>
<keyword evidence="14 16" id="KW-0539">Nucleus</keyword>
<evidence type="ECO:0000256" key="16">
    <source>
        <dbReference type="RuleBase" id="RU368018"/>
    </source>
</evidence>
<keyword evidence="8 16" id="KW-0227">DNA damage</keyword>
<dbReference type="InterPro" id="IPR014857">
    <property type="entry name" value="Nse1_RING_C4HC3-type"/>
</dbReference>
<evidence type="ECO:0000256" key="1">
    <source>
        <dbReference type="ARBA" id="ARBA00000900"/>
    </source>
</evidence>
<keyword evidence="12 16" id="KW-0233">DNA recombination</keyword>
<gene>
    <name evidence="19" type="ORF">CONPUDRAFT_117389</name>
</gene>
<evidence type="ECO:0000256" key="10">
    <source>
        <dbReference type="ARBA" id="ARBA00022786"/>
    </source>
</evidence>
<dbReference type="EC" id="2.3.2.27" evidence="4 16"/>
<accession>A0A5M3N1X8</accession>
<comment type="subcellular location">
    <subcellularLocation>
        <location evidence="2 16">Nucleus</location>
    </subcellularLocation>
</comment>
<keyword evidence="20" id="KW-1185">Reference proteome</keyword>
<dbReference type="Pfam" id="PF07574">
    <property type="entry name" value="SMC_Nse1"/>
    <property type="match status" value="1"/>
</dbReference>
<evidence type="ECO:0000256" key="5">
    <source>
        <dbReference type="ARBA" id="ARBA00019422"/>
    </source>
</evidence>